<dbReference type="SUPFAM" id="SSF56053">
    <property type="entry name" value="Ribosomal protein L6"/>
    <property type="match status" value="2"/>
</dbReference>
<keyword evidence="3 6" id="KW-0694">RNA-binding</keyword>
<evidence type="ECO:0000256" key="2">
    <source>
        <dbReference type="ARBA" id="ARBA00022730"/>
    </source>
</evidence>
<dbReference type="Gene3D" id="3.90.930.12">
    <property type="entry name" value="Ribosomal protein L6, alpha-beta domain"/>
    <property type="match status" value="2"/>
</dbReference>
<reference evidence="11" key="1">
    <citation type="journal article" date="2015" name="Genome Announc.">
        <title>Whole-Genome Sequences of 80 Environmental and Clinical Isolates of Burkholderia pseudomallei.</title>
        <authorList>
            <person name="Johnson S.L."/>
            <person name="Baker A.L."/>
            <person name="Chain P.S."/>
            <person name="Currie B.J."/>
            <person name="Daligault H.E."/>
            <person name="Davenport K.W."/>
            <person name="Davis C.B."/>
            <person name="Inglis T.J."/>
            <person name="Kaestli M."/>
            <person name="Koren S."/>
            <person name="Mayo M."/>
            <person name="Merritt A.J."/>
            <person name="Price E.P."/>
            <person name="Sarovich D.S."/>
            <person name="Warner J."/>
            <person name="Rosovitz M.J."/>
        </authorList>
    </citation>
    <scope>NUCLEOTIDE SEQUENCE [LARGE SCALE GENOMIC DNA]</scope>
    <source>
        <strain evidence="11">DSM 2030</strain>
    </source>
</reference>
<dbReference type="GO" id="GO:0002181">
    <property type="term" value="P:cytoplasmic translation"/>
    <property type="evidence" value="ECO:0007669"/>
    <property type="project" value="TreeGrafter"/>
</dbReference>
<evidence type="ECO:0000256" key="7">
    <source>
        <dbReference type="RuleBase" id="RU003869"/>
    </source>
</evidence>
<dbReference type="AlphaFoldDB" id="A0A097ATN6"/>
<dbReference type="eggNOG" id="COG0097">
    <property type="taxonomic scope" value="Bacteria"/>
</dbReference>
<feature type="domain" description="Large ribosomal subunit protein uL6 alpha-beta" evidence="9">
    <location>
        <begin position="91"/>
        <end position="165"/>
    </location>
</feature>
<dbReference type="RefSeq" id="WP_049685806.1">
    <property type="nucleotide sequence ID" value="NZ_CP009170.1"/>
</dbReference>
<dbReference type="HAMAP" id="MF_01365_B">
    <property type="entry name" value="Ribosomal_uL6_B"/>
    <property type="match status" value="1"/>
</dbReference>
<dbReference type="InterPro" id="IPR020040">
    <property type="entry name" value="Ribosomal_uL6_a/b-dom"/>
</dbReference>
<dbReference type="InterPro" id="IPR019906">
    <property type="entry name" value="Ribosomal_uL6_bac-type"/>
</dbReference>
<evidence type="ECO:0000256" key="4">
    <source>
        <dbReference type="ARBA" id="ARBA00022980"/>
    </source>
</evidence>
<dbReference type="InterPro" id="IPR036789">
    <property type="entry name" value="Ribosomal_uL6-like_a/b-dom_sf"/>
</dbReference>
<dbReference type="PIRSF" id="PIRSF002162">
    <property type="entry name" value="Ribosomal_L6"/>
    <property type="match status" value="1"/>
</dbReference>
<dbReference type="KEGG" id="tki:TKV_c20420"/>
<dbReference type="NCBIfam" id="TIGR03654">
    <property type="entry name" value="L6_bact"/>
    <property type="match status" value="1"/>
</dbReference>
<dbReference type="GO" id="GO:0019843">
    <property type="term" value="F:rRNA binding"/>
    <property type="evidence" value="ECO:0007669"/>
    <property type="project" value="UniProtKB-UniRule"/>
</dbReference>
<keyword evidence="11" id="KW-1185">Reference proteome</keyword>
<keyword evidence="5 6" id="KW-0687">Ribonucleoprotein</keyword>
<evidence type="ECO:0000313" key="11">
    <source>
        <dbReference type="Proteomes" id="UP000029669"/>
    </source>
</evidence>
<feature type="domain" description="Large ribosomal subunit protein uL6 alpha-beta" evidence="9">
    <location>
        <begin position="11"/>
        <end position="83"/>
    </location>
</feature>
<dbReference type="Proteomes" id="UP000029669">
    <property type="component" value="Chromosome"/>
</dbReference>
<dbReference type="InterPro" id="IPR000702">
    <property type="entry name" value="Ribosomal_uL6-like"/>
</dbReference>
<comment type="similarity">
    <text evidence="1 6 7">Belongs to the universal ribosomal protein uL6 family.</text>
</comment>
<keyword evidence="2 6" id="KW-0699">rRNA-binding</keyword>
<dbReference type="Pfam" id="PF00347">
    <property type="entry name" value="Ribosomal_L6"/>
    <property type="match status" value="2"/>
</dbReference>
<dbReference type="GO" id="GO:0003735">
    <property type="term" value="F:structural constituent of ribosome"/>
    <property type="evidence" value="ECO:0007669"/>
    <property type="project" value="UniProtKB-UniRule"/>
</dbReference>
<evidence type="ECO:0000256" key="1">
    <source>
        <dbReference type="ARBA" id="ARBA00009356"/>
    </source>
</evidence>
<dbReference type="PANTHER" id="PTHR11655:SF14">
    <property type="entry name" value="LARGE RIBOSOMAL SUBUNIT PROTEIN UL6M"/>
    <property type="match status" value="1"/>
</dbReference>
<dbReference type="HOGENOM" id="CLU_065464_1_2_9"/>
<evidence type="ECO:0000256" key="3">
    <source>
        <dbReference type="ARBA" id="ARBA00022884"/>
    </source>
</evidence>
<dbReference type="FunFam" id="3.90.930.12:FF:000002">
    <property type="entry name" value="50S ribosomal protein L6"/>
    <property type="match status" value="1"/>
</dbReference>
<dbReference type="OrthoDB" id="9805007at2"/>
<dbReference type="EMBL" id="CP009170">
    <property type="protein sequence ID" value="AIS53176.1"/>
    <property type="molecule type" value="Genomic_DNA"/>
</dbReference>
<comment type="subunit">
    <text evidence="6">Part of the 50S ribosomal subunit.</text>
</comment>
<evidence type="ECO:0000259" key="9">
    <source>
        <dbReference type="Pfam" id="PF00347"/>
    </source>
</evidence>
<evidence type="ECO:0000256" key="6">
    <source>
        <dbReference type="HAMAP-Rule" id="MF_01365"/>
    </source>
</evidence>
<dbReference type="PANTHER" id="PTHR11655">
    <property type="entry name" value="60S/50S RIBOSOMAL PROTEIN L6/L9"/>
    <property type="match status" value="1"/>
</dbReference>
<dbReference type="STRING" id="2325.TKV_c20420"/>
<evidence type="ECO:0000256" key="5">
    <source>
        <dbReference type="ARBA" id="ARBA00023274"/>
    </source>
</evidence>
<proteinExistence type="inferred from homology"/>
<dbReference type="FunFam" id="3.90.930.12:FF:000001">
    <property type="entry name" value="50S ribosomal protein L6"/>
    <property type="match status" value="1"/>
</dbReference>
<keyword evidence="4 6" id="KW-0689">Ribosomal protein</keyword>
<dbReference type="GO" id="GO:0022625">
    <property type="term" value="C:cytosolic large ribosomal subunit"/>
    <property type="evidence" value="ECO:0007669"/>
    <property type="project" value="UniProtKB-UniRule"/>
</dbReference>
<evidence type="ECO:0000313" key="10">
    <source>
        <dbReference type="EMBL" id="AIS53176.1"/>
    </source>
</evidence>
<sequence length="180" mass="19664">MSRIGRLPIEIPKGVEVKVNPGNVVVVKGSKGTLEKKFSPLVNIDVKDNKVIVTRNGDDKEERALHGTTRAIIANMVKGVSEGFEKALEIVGVGYRAAKQGKKLVLNVGYSHPVEIEEELGIEIIVEGNNKIIVRGCDKEKVGQVAANIRRVREPDAYQGKGIRYVGEVVRLKEGKTGKK</sequence>
<dbReference type="PRINTS" id="PR00059">
    <property type="entry name" value="RIBOSOMALL6"/>
</dbReference>
<protein>
    <recommendedName>
        <fullName evidence="6">Large ribosomal subunit protein uL6</fullName>
    </recommendedName>
</protein>
<comment type="function">
    <text evidence="6 8">This protein binds to the 23S rRNA, and is important in its secondary structure. It is located near the subunit interface in the base of the L7/L12 stalk, and near the tRNA binding site of the peptidyltransferase center.</text>
</comment>
<gene>
    <name evidence="6 10" type="primary">rplF</name>
    <name evidence="10" type="ORF">TKV_c20420</name>
</gene>
<accession>A0A097ATN6</accession>
<organism evidence="10 11">
    <name type="scientific">Thermoanaerobacter kivui</name>
    <name type="common">Acetogenium kivui</name>
    <dbReference type="NCBI Taxonomy" id="2325"/>
    <lineage>
        <taxon>Bacteria</taxon>
        <taxon>Bacillati</taxon>
        <taxon>Bacillota</taxon>
        <taxon>Clostridia</taxon>
        <taxon>Thermoanaerobacterales</taxon>
        <taxon>Thermoanaerobacteraceae</taxon>
        <taxon>Thermoanaerobacter</taxon>
    </lineage>
</organism>
<name>A0A097ATN6_THEKI</name>
<evidence type="ECO:0000256" key="8">
    <source>
        <dbReference type="RuleBase" id="RU003870"/>
    </source>
</evidence>